<keyword evidence="3" id="KW-1185">Reference proteome</keyword>
<evidence type="ECO:0000313" key="3">
    <source>
        <dbReference type="Proteomes" id="UP000673691"/>
    </source>
</evidence>
<feature type="compositionally biased region" description="Polar residues" evidence="1">
    <location>
        <begin position="65"/>
        <end position="75"/>
    </location>
</feature>
<organism evidence="2 3">
    <name type="scientific">Olpidium bornovanus</name>
    <dbReference type="NCBI Taxonomy" id="278681"/>
    <lineage>
        <taxon>Eukaryota</taxon>
        <taxon>Fungi</taxon>
        <taxon>Fungi incertae sedis</taxon>
        <taxon>Olpidiomycota</taxon>
        <taxon>Olpidiomycotina</taxon>
        <taxon>Olpidiomycetes</taxon>
        <taxon>Olpidiales</taxon>
        <taxon>Olpidiaceae</taxon>
        <taxon>Olpidium</taxon>
    </lineage>
</organism>
<gene>
    <name evidence="2" type="ORF">BJ554DRAFT_4413</name>
</gene>
<comment type="caution">
    <text evidence="2">The sequence shown here is derived from an EMBL/GenBank/DDBJ whole genome shotgun (WGS) entry which is preliminary data.</text>
</comment>
<evidence type="ECO:0000313" key="2">
    <source>
        <dbReference type="EMBL" id="KAG5455972.1"/>
    </source>
</evidence>
<dbReference type="AlphaFoldDB" id="A0A8H7ZN34"/>
<protein>
    <submittedName>
        <fullName evidence="2">Uncharacterized protein</fullName>
    </submittedName>
</protein>
<feature type="region of interest" description="Disordered" evidence="1">
    <location>
        <begin position="49"/>
        <end position="77"/>
    </location>
</feature>
<accession>A0A8H7ZN34</accession>
<name>A0A8H7ZN34_9FUNG</name>
<proteinExistence type="predicted"/>
<sequence length="107" mass="11330">PAVQGRAGALEFRSPLAAAELLNALSAALDVTFIPCAGSMTALTRHTPLEYTPLSDPRPSPQPLNPSCANGSNKTPPAGVPYVVAIRTLLVRQKIPIADRPHKKKQL</sequence>
<evidence type="ECO:0000256" key="1">
    <source>
        <dbReference type="SAM" id="MobiDB-lite"/>
    </source>
</evidence>
<dbReference type="Proteomes" id="UP000673691">
    <property type="component" value="Unassembled WGS sequence"/>
</dbReference>
<dbReference type="EMBL" id="JAEFCI010012481">
    <property type="protein sequence ID" value="KAG5455972.1"/>
    <property type="molecule type" value="Genomic_DNA"/>
</dbReference>
<feature type="non-terminal residue" evidence="2">
    <location>
        <position position="1"/>
    </location>
</feature>
<reference evidence="2 3" key="1">
    <citation type="journal article" name="Sci. Rep.">
        <title>Genome-scale phylogenetic analyses confirm Olpidium as the closest living zoosporic fungus to the non-flagellated, terrestrial fungi.</title>
        <authorList>
            <person name="Chang Y."/>
            <person name="Rochon D."/>
            <person name="Sekimoto S."/>
            <person name="Wang Y."/>
            <person name="Chovatia M."/>
            <person name="Sandor L."/>
            <person name="Salamov A."/>
            <person name="Grigoriev I.V."/>
            <person name="Stajich J.E."/>
            <person name="Spatafora J.W."/>
        </authorList>
    </citation>
    <scope>NUCLEOTIDE SEQUENCE [LARGE SCALE GENOMIC DNA]</scope>
    <source>
        <strain evidence="2">S191</strain>
    </source>
</reference>